<dbReference type="AlphaFoldDB" id="A0A2P6MVU5"/>
<evidence type="ECO:0000256" key="1">
    <source>
        <dbReference type="SAM" id="Phobius"/>
    </source>
</evidence>
<dbReference type="Proteomes" id="UP000241769">
    <property type="component" value="Unassembled WGS sequence"/>
</dbReference>
<accession>A0A2P6MVU5</accession>
<sequence length="221" mass="24624">MLSNFQLTPCRIVGFVLLGFTVISLILTIAVPKHFNSQAEKTADLVNDRYTDSSAYTTWNWASGPDFTFDIPPQGITRKIDLDRNHDGARLNFVVKSPLTVPVQMTIGTWFQVNQAIHNHTKTIFNPTNSTLSLPLCKGSIFLSFQPIVQNWRVNDSSLAVSSFLFVMFSILTCCLSGCAATAFRCGQPGRSRTTVYYVPLSNHNEFGTPLMGCQDDKFQL</sequence>
<organism evidence="2 3">
    <name type="scientific">Planoprotostelium fungivorum</name>
    <dbReference type="NCBI Taxonomy" id="1890364"/>
    <lineage>
        <taxon>Eukaryota</taxon>
        <taxon>Amoebozoa</taxon>
        <taxon>Evosea</taxon>
        <taxon>Variosea</taxon>
        <taxon>Cavosteliida</taxon>
        <taxon>Cavosteliaceae</taxon>
        <taxon>Planoprotostelium</taxon>
    </lineage>
</organism>
<name>A0A2P6MVU5_9EUKA</name>
<feature type="transmembrane region" description="Helical" evidence="1">
    <location>
        <begin position="12"/>
        <end position="31"/>
    </location>
</feature>
<dbReference type="InParanoid" id="A0A2P6MVU5"/>
<feature type="transmembrane region" description="Helical" evidence="1">
    <location>
        <begin position="159"/>
        <end position="184"/>
    </location>
</feature>
<keyword evidence="1" id="KW-0472">Membrane</keyword>
<evidence type="ECO:0000313" key="3">
    <source>
        <dbReference type="Proteomes" id="UP000241769"/>
    </source>
</evidence>
<reference evidence="2 3" key="1">
    <citation type="journal article" date="2018" name="Genome Biol. Evol.">
        <title>Multiple Roots of Fruiting Body Formation in Amoebozoa.</title>
        <authorList>
            <person name="Hillmann F."/>
            <person name="Forbes G."/>
            <person name="Novohradska S."/>
            <person name="Ferling I."/>
            <person name="Riege K."/>
            <person name="Groth M."/>
            <person name="Westermann M."/>
            <person name="Marz M."/>
            <person name="Spaller T."/>
            <person name="Winckler T."/>
            <person name="Schaap P."/>
            <person name="Glockner G."/>
        </authorList>
    </citation>
    <scope>NUCLEOTIDE SEQUENCE [LARGE SCALE GENOMIC DNA]</scope>
    <source>
        <strain evidence="2 3">Jena</strain>
    </source>
</reference>
<comment type="caution">
    <text evidence="2">The sequence shown here is derived from an EMBL/GenBank/DDBJ whole genome shotgun (WGS) entry which is preliminary data.</text>
</comment>
<protein>
    <submittedName>
        <fullName evidence="2">Uncharacterized protein</fullName>
    </submittedName>
</protein>
<proteinExistence type="predicted"/>
<keyword evidence="1" id="KW-0812">Transmembrane</keyword>
<dbReference type="EMBL" id="MDYQ01000361">
    <property type="protein sequence ID" value="PRP75838.1"/>
    <property type="molecule type" value="Genomic_DNA"/>
</dbReference>
<gene>
    <name evidence="2" type="ORF">PROFUN_15525</name>
</gene>
<keyword evidence="3" id="KW-1185">Reference proteome</keyword>
<evidence type="ECO:0000313" key="2">
    <source>
        <dbReference type="EMBL" id="PRP75838.1"/>
    </source>
</evidence>
<keyword evidence="1" id="KW-1133">Transmembrane helix</keyword>